<protein>
    <submittedName>
        <fullName evidence="1">Uncharacterized protein</fullName>
    </submittedName>
</protein>
<proteinExistence type="predicted"/>
<sequence>MMQESRQISHFWYLLPCLHRVGDREDPLLSTFVANYLSGDRPGVRGNNIANRRTISRTYCLCIMSFHPSMVTSPVV</sequence>
<dbReference type="Proteomes" id="UP001419268">
    <property type="component" value="Unassembled WGS sequence"/>
</dbReference>
<organism evidence="1 2">
    <name type="scientific">Stephania cephalantha</name>
    <dbReference type="NCBI Taxonomy" id="152367"/>
    <lineage>
        <taxon>Eukaryota</taxon>
        <taxon>Viridiplantae</taxon>
        <taxon>Streptophyta</taxon>
        <taxon>Embryophyta</taxon>
        <taxon>Tracheophyta</taxon>
        <taxon>Spermatophyta</taxon>
        <taxon>Magnoliopsida</taxon>
        <taxon>Ranunculales</taxon>
        <taxon>Menispermaceae</taxon>
        <taxon>Menispermoideae</taxon>
        <taxon>Cissampelideae</taxon>
        <taxon>Stephania</taxon>
    </lineage>
</organism>
<evidence type="ECO:0000313" key="2">
    <source>
        <dbReference type="Proteomes" id="UP001419268"/>
    </source>
</evidence>
<name>A0AAP0J050_9MAGN</name>
<comment type="caution">
    <text evidence="1">The sequence shown here is derived from an EMBL/GenBank/DDBJ whole genome shotgun (WGS) entry which is preliminary data.</text>
</comment>
<dbReference type="EMBL" id="JBBNAG010000006">
    <property type="protein sequence ID" value="KAK9125142.1"/>
    <property type="molecule type" value="Genomic_DNA"/>
</dbReference>
<accession>A0AAP0J050</accession>
<gene>
    <name evidence="1" type="ORF">Scep_013988</name>
</gene>
<evidence type="ECO:0000313" key="1">
    <source>
        <dbReference type="EMBL" id="KAK9125142.1"/>
    </source>
</evidence>
<keyword evidence="2" id="KW-1185">Reference proteome</keyword>
<dbReference type="AlphaFoldDB" id="A0AAP0J050"/>
<reference evidence="1 2" key="1">
    <citation type="submission" date="2024-01" db="EMBL/GenBank/DDBJ databases">
        <title>Genome assemblies of Stephania.</title>
        <authorList>
            <person name="Yang L."/>
        </authorList>
    </citation>
    <scope>NUCLEOTIDE SEQUENCE [LARGE SCALE GENOMIC DNA]</scope>
    <source>
        <strain evidence="1">JXDWG</strain>
        <tissue evidence="1">Leaf</tissue>
    </source>
</reference>